<dbReference type="PANTHER" id="PTHR12428">
    <property type="entry name" value="OXA1"/>
    <property type="match status" value="1"/>
</dbReference>
<keyword evidence="7" id="KW-0496">Mitochondrion</keyword>
<dbReference type="InterPro" id="IPR001708">
    <property type="entry name" value="YidC/ALB3/OXA1/COX18"/>
</dbReference>
<dbReference type="OrthoDB" id="2148490at2759"/>
<feature type="transmembrane region" description="Helical" evidence="10">
    <location>
        <begin position="71"/>
        <end position="93"/>
    </location>
</feature>
<evidence type="ECO:0000256" key="6">
    <source>
        <dbReference type="ARBA" id="ARBA00022989"/>
    </source>
</evidence>
<evidence type="ECO:0000256" key="5">
    <source>
        <dbReference type="ARBA" id="ARBA00022946"/>
    </source>
</evidence>
<dbReference type="Proteomes" id="UP000770661">
    <property type="component" value="Unassembled WGS sequence"/>
</dbReference>
<dbReference type="PANTHER" id="PTHR12428:SF66">
    <property type="entry name" value="MITOCHONDRIAL INNER MEMBRANE PROTEIN OXA1L"/>
    <property type="match status" value="1"/>
</dbReference>
<evidence type="ECO:0000313" key="13">
    <source>
        <dbReference type="Proteomes" id="UP000770661"/>
    </source>
</evidence>
<dbReference type="InterPro" id="IPR028055">
    <property type="entry name" value="YidC/Oxa/ALB_C"/>
</dbReference>
<feature type="domain" description="Membrane insertase YidC/Oxa/ALB C-terminal" evidence="11">
    <location>
        <begin position="15"/>
        <end position="102"/>
    </location>
</feature>
<dbReference type="GO" id="GO:0005743">
    <property type="term" value="C:mitochondrial inner membrane"/>
    <property type="evidence" value="ECO:0007669"/>
    <property type="project" value="UniProtKB-SubCell"/>
</dbReference>
<reference evidence="12" key="1">
    <citation type="submission" date="2020-07" db="EMBL/GenBank/DDBJ databases">
        <title>The High-quality genome of the commercially important snow crab, Chionoecetes opilio.</title>
        <authorList>
            <person name="Jeong J.-H."/>
            <person name="Ryu S."/>
        </authorList>
    </citation>
    <scope>NUCLEOTIDE SEQUENCE</scope>
    <source>
        <strain evidence="12">MADBK_172401_WGS</strain>
        <tissue evidence="12">Digestive gland</tissue>
    </source>
</reference>
<dbReference type="CDD" id="cd20069">
    <property type="entry name" value="5TM_Oxa1-like"/>
    <property type="match status" value="1"/>
</dbReference>
<keyword evidence="3 9" id="KW-0812">Transmembrane</keyword>
<gene>
    <name evidence="12" type="primary">Oxa1l_0</name>
    <name evidence="12" type="ORF">GWK47_036146</name>
</gene>
<dbReference type="EMBL" id="JACEEZ010004141">
    <property type="protein sequence ID" value="KAG0726621.1"/>
    <property type="molecule type" value="Genomic_DNA"/>
</dbReference>
<evidence type="ECO:0000256" key="7">
    <source>
        <dbReference type="ARBA" id="ARBA00023128"/>
    </source>
</evidence>
<accession>A0A8J4YP02</accession>
<evidence type="ECO:0000256" key="9">
    <source>
        <dbReference type="RuleBase" id="RU003945"/>
    </source>
</evidence>
<keyword evidence="4" id="KW-0999">Mitochondrion inner membrane</keyword>
<evidence type="ECO:0000259" key="11">
    <source>
        <dbReference type="Pfam" id="PF02096"/>
    </source>
</evidence>
<comment type="caution">
    <text evidence="12">The sequence shown here is derived from an EMBL/GenBank/DDBJ whole genome shotgun (WGS) entry which is preliminary data.</text>
</comment>
<dbReference type="GO" id="GO:0032979">
    <property type="term" value="P:protein insertion into mitochondrial inner membrane from matrix"/>
    <property type="evidence" value="ECO:0007669"/>
    <property type="project" value="TreeGrafter"/>
</dbReference>
<dbReference type="AlphaFoldDB" id="A0A8J4YP02"/>
<evidence type="ECO:0000256" key="2">
    <source>
        <dbReference type="ARBA" id="ARBA00009877"/>
    </source>
</evidence>
<comment type="subcellular location">
    <subcellularLocation>
        <location evidence="9">Membrane</location>
        <topology evidence="9">Multi-pass membrane protein</topology>
    </subcellularLocation>
    <subcellularLocation>
        <location evidence="1">Mitochondrion inner membrane</location>
        <topology evidence="1">Multi-pass membrane protein</topology>
    </subcellularLocation>
</comment>
<evidence type="ECO:0000256" key="1">
    <source>
        <dbReference type="ARBA" id="ARBA00004448"/>
    </source>
</evidence>
<keyword evidence="8 10" id="KW-0472">Membrane</keyword>
<evidence type="ECO:0000256" key="3">
    <source>
        <dbReference type="ARBA" id="ARBA00022692"/>
    </source>
</evidence>
<evidence type="ECO:0000313" key="12">
    <source>
        <dbReference type="EMBL" id="KAG0726621.1"/>
    </source>
</evidence>
<dbReference type="Pfam" id="PF02096">
    <property type="entry name" value="60KD_IMP"/>
    <property type="match status" value="1"/>
</dbReference>
<proteinExistence type="inferred from homology"/>
<keyword evidence="5" id="KW-0809">Transit peptide</keyword>
<evidence type="ECO:0000256" key="8">
    <source>
        <dbReference type="ARBA" id="ARBA00023136"/>
    </source>
</evidence>
<dbReference type="GO" id="GO:0032977">
    <property type="term" value="F:membrane insertase activity"/>
    <property type="evidence" value="ECO:0007669"/>
    <property type="project" value="InterPro"/>
</dbReference>
<organism evidence="12 13">
    <name type="scientific">Chionoecetes opilio</name>
    <name type="common">Atlantic snow crab</name>
    <name type="synonym">Cancer opilio</name>
    <dbReference type="NCBI Taxonomy" id="41210"/>
    <lineage>
        <taxon>Eukaryota</taxon>
        <taxon>Metazoa</taxon>
        <taxon>Ecdysozoa</taxon>
        <taxon>Arthropoda</taxon>
        <taxon>Crustacea</taxon>
        <taxon>Multicrustacea</taxon>
        <taxon>Malacostraca</taxon>
        <taxon>Eumalacostraca</taxon>
        <taxon>Eucarida</taxon>
        <taxon>Decapoda</taxon>
        <taxon>Pleocyemata</taxon>
        <taxon>Brachyura</taxon>
        <taxon>Eubrachyura</taxon>
        <taxon>Majoidea</taxon>
        <taxon>Majidae</taxon>
        <taxon>Chionoecetes</taxon>
    </lineage>
</organism>
<keyword evidence="6 10" id="KW-1133">Transmembrane helix</keyword>
<protein>
    <submittedName>
        <fullName evidence="12">Mitochondrial inner membrane protein OXA1L</fullName>
    </submittedName>
</protein>
<keyword evidence="13" id="KW-1185">Reference proteome</keyword>
<evidence type="ECO:0000256" key="4">
    <source>
        <dbReference type="ARBA" id="ARBA00022792"/>
    </source>
</evidence>
<comment type="similarity">
    <text evidence="2 9">Belongs to the OXA1/ALB3/YidC family.</text>
</comment>
<evidence type="ECO:0000256" key="10">
    <source>
        <dbReference type="SAM" id="Phobius"/>
    </source>
</evidence>
<name>A0A8J4YP02_CHIOP</name>
<sequence>MFMGLRKMANLPVESLTEGGLWWFTDLTLADPYYILPIITSCTMLATIELGTDGAKLSAQNMQAVKYVLRIMPFALFPFTMNFPAAVLCYWVSTNLFSLAQVGFLRLPAMRDYFTIERMVTHKPESLPNAPKKGIAGFKESWKNMSISREIEDRHRYDQMRFRKAGLGPLVRITMTTRSHHVQASQVK</sequence>